<name>A0A1I3TR30_9EURY</name>
<protein>
    <recommendedName>
        <fullName evidence="1">site-specific DNA-methyltransferase (adenine-specific)</fullName>
        <ecNumber evidence="1">2.1.1.72</ecNumber>
    </recommendedName>
</protein>
<dbReference type="GO" id="GO:0009007">
    <property type="term" value="F:site-specific DNA-methyltransferase (adenine-specific) activity"/>
    <property type="evidence" value="ECO:0007669"/>
    <property type="project" value="UniProtKB-EC"/>
</dbReference>
<reference evidence="8 9" key="1">
    <citation type="submission" date="2016-10" db="EMBL/GenBank/DDBJ databases">
        <authorList>
            <person name="de Groot N.N."/>
        </authorList>
    </citation>
    <scope>NUCLEOTIDE SEQUENCE [LARGE SCALE GENOMIC DNA]</scope>
    <source>
        <strain evidence="8 9">SP2</strain>
    </source>
</reference>
<dbReference type="PRINTS" id="PR00507">
    <property type="entry name" value="N12N6MTFRASE"/>
</dbReference>
<dbReference type="GO" id="GO:0006304">
    <property type="term" value="P:DNA modification"/>
    <property type="evidence" value="ECO:0007669"/>
    <property type="project" value="InterPro"/>
</dbReference>
<dbReference type="GO" id="GO:0032259">
    <property type="term" value="P:methylation"/>
    <property type="evidence" value="ECO:0007669"/>
    <property type="project" value="UniProtKB-KW"/>
</dbReference>
<evidence type="ECO:0000313" key="8">
    <source>
        <dbReference type="EMBL" id="SFJ73714.1"/>
    </source>
</evidence>
<evidence type="ECO:0000256" key="5">
    <source>
        <dbReference type="ARBA" id="ARBA00047942"/>
    </source>
</evidence>
<proteinExistence type="predicted"/>
<dbReference type="Pfam" id="PF07669">
    <property type="entry name" value="Eco57I"/>
    <property type="match status" value="1"/>
</dbReference>
<sequence length="1294" mass="149467">MAPQSADTTSMEFVEQAFNTSVDEEAREELLQVIDDTISNLREQMKDDTLESMLRADSGSYTLRGSMTRDGLQPEPFTQQAVIEPLLDTLGYEYATEAGGLSGGRTMVADYTVSLRDYENVDSTRLLIEAEPINKQLDSREHGAGQVRDWLSQREFESDFGFATDGLRWMFIRYDPDSYSHNTIEEIDLQPVFLALFQNQVGERKPVEEAVFDADVEQVDRLIRTFEFSNFVSIAGEARQVIRQKQEEITDEFYDDYIQYVFGIIDDSEETQRSLIHDGVVAPSGATGDDTRLFSVELMNRLIFIKFLEDKHIVRPDLLKTVLDTYEDGLYTESLYKSFVQQLFYDVLNKRPDDRPPQIQDIELFNDIPYLNGGLFRPSIEHDGSGDREAFEERDFDVRDSVLISIIELLESYSFSADGSPTDLDPSVLGNVFEKTINYITGDNADQNKELGAYYTPKEITRFSAEQTVRPALFDRLKDVLIEERGWPEAELENYDTVYELIEAVPPSLDLIGTMLDEVNDFRVVDPACGSGHFLTSVLEEIVSIRRALWAQNESYPHEYRLKKVTVQNNIYGVDIVGPAVEIGKLRCWLSIIAELEEKDIEELDQEELALPNIAFNLRQGNSLIGYTGFPETTDDGDLYTLESFNEDTVRTRYQNIIDEIDAYEEAITGEQAEEHRREANRLLQNARDELIDDVRDDFLSAGVDDITTEQVENFDPFHWVLEFAEVYADGGFDVIVGNPPWERLKPLRDDFFSRYDPAFRTRPPKEKDETQDELLEDEHIAEKWEEYLDEMEMRSEYYKSSSQYDLQRPEIDGRVKPNPNDLSALFFERTFSLANGESYVAQVLPGTIFNGASCKDLRSYLLDSTQVNSMPVFENHGIFEQIDNRYKFGIIVFENWGSTDSVLGKYQEGNVDVLKEFEEEAIEMPKEVLERYSPEARIFPFIESERKLEVLQSIIQNPPLGDESASESYMEPYQGLRRTSDSDRFVDQSEAEYPVYGGKNIYQFTYTPDFIDDIEPPEFWSVEVETDPERSAKQRMREKTIRDLKSAIYEEFDGTGSQKGFVNDLLEEHRDKPLSEEDVLLDCTEYRIGLRRITNSTNERTLIATILPKGIICHNTVLTIRNYRIEPYEDGLEEDPLHNFYQRAFTDHELLAKVGLLNSLPFDYLLRTKIDTQIVTYKFKESQMPDLKEGDEYFEYIALRAARLNCYGEEFAEMRDRLGGIDPVADEQKRRQLQAEIDAASFHAYGLDREETKFVLDDFHRVNSPRMMDEQYFDLVLEKYDDLKNKKLEESTA</sequence>
<evidence type="ECO:0000256" key="4">
    <source>
        <dbReference type="ARBA" id="ARBA00022691"/>
    </source>
</evidence>
<dbReference type="GO" id="GO:0003676">
    <property type="term" value="F:nucleic acid binding"/>
    <property type="evidence" value="ECO:0007669"/>
    <property type="project" value="InterPro"/>
</dbReference>
<dbReference type="InterPro" id="IPR002052">
    <property type="entry name" value="DNA_methylase_N6_adenine_CS"/>
</dbReference>
<accession>A0A1I3TR30</accession>
<keyword evidence="3" id="KW-0808">Transferase</keyword>
<dbReference type="Proteomes" id="UP000182829">
    <property type="component" value="Unassembled WGS sequence"/>
</dbReference>
<dbReference type="Gene3D" id="3.40.50.150">
    <property type="entry name" value="Vaccinia Virus protein VP39"/>
    <property type="match status" value="1"/>
</dbReference>
<feature type="domain" description="Type II methyltransferase M.TaqI-like" evidence="7">
    <location>
        <begin position="569"/>
        <end position="751"/>
    </location>
</feature>
<evidence type="ECO:0000259" key="7">
    <source>
        <dbReference type="Pfam" id="PF07669"/>
    </source>
</evidence>
<feature type="coiled-coil region" evidence="6">
    <location>
        <begin position="654"/>
        <end position="693"/>
    </location>
</feature>
<dbReference type="PANTHER" id="PTHR33841:SF1">
    <property type="entry name" value="DNA METHYLTRANSFERASE A"/>
    <property type="match status" value="1"/>
</dbReference>
<evidence type="ECO:0000256" key="6">
    <source>
        <dbReference type="SAM" id="Coils"/>
    </source>
</evidence>
<evidence type="ECO:0000256" key="2">
    <source>
        <dbReference type="ARBA" id="ARBA00022603"/>
    </source>
</evidence>
<keyword evidence="4" id="KW-0949">S-adenosyl-L-methionine</keyword>
<keyword evidence="6" id="KW-0175">Coiled coil</keyword>
<dbReference type="InterPro" id="IPR050953">
    <property type="entry name" value="N4_N6_ade-DNA_methylase"/>
</dbReference>
<dbReference type="PANTHER" id="PTHR33841">
    <property type="entry name" value="DNA METHYLTRANSFERASE YEEA-RELATED"/>
    <property type="match status" value="1"/>
</dbReference>
<keyword evidence="2" id="KW-0489">Methyltransferase</keyword>
<evidence type="ECO:0000256" key="1">
    <source>
        <dbReference type="ARBA" id="ARBA00011900"/>
    </source>
</evidence>
<dbReference type="EC" id="2.1.1.72" evidence="1"/>
<gene>
    <name evidence="8" type="ORF">SAMN05443661_1697</name>
</gene>
<evidence type="ECO:0000256" key="3">
    <source>
        <dbReference type="ARBA" id="ARBA00022679"/>
    </source>
</evidence>
<comment type="catalytic activity">
    <reaction evidence="5">
        <text>a 2'-deoxyadenosine in DNA + S-adenosyl-L-methionine = an N(6)-methyl-2'-deoxyadenosine in DNA + S-adenosyl-L-homocysteine + H(+)</text>
        <dbReference type="Rhea" id="RHEA:15197"/>
        <dbReference type="Rhea" id="RHEA-COMP:12418"/>
        <dbReference type="Rhea" id="RHEA-COMP:12419"/>
        <dbReference type="ChEBI" id="CHEBI:15378"/>
        <dbReference type="ChEBI" id="CHEBI:57856"/>
        <dbReference type="ChEBI" id="CHEBI:59789"/>
        <dbReference type="ChEBI" id="CHEBI:90615"/>
        <dbReference type="ChEBI" id="CHEBI:90616"/>
        <dbReference type="EC" id="2.1.1.72"/>
    </reaction>
</comment>
<dbReference type="SUPFAM" id="SSF53335">
    <property type="entry name" value="S-adenosyl-L-methionine-dependent methyltransferases"/>
    <property type="match status" value="1"/>
</dbReference>
<evidence type="ECO:0000313" key="9">
    <source>
        <dbReference type="Proteomes" id="UP000182829"/>
    </source>
</evidence>
<dbReference type="PROSITE" id="PS00092">
    <property type="entry name" value="N6_MTASE"/>
    <property type="match status" value="1"/>
</dbReference>
<dbReference type="InterPro" id="IPR011639">
    <property type="entry name" value="MethylTrfase_TaqI-like_dom"/>
</dbReference>
<dbReference type="EMBL" id="FORO01000069">
    <property type="protein sequence ID" value="SFJ73714.1"/>
    <property type="molecule type" value="Genomic_DNA"/>
</dbReference>
<dbReference type="InterPro" id="IPR029063">
    <property type="entry name" value="SAM-dependent_MTases_sf"/>
</dbReference>
<organism evidence="8 9">
    <name type="scientific">Natronobacterium gregoryi</name>
    <dbReference type="NCBI Taxonomy" id="44930"/>
    <lineage>
        <taxon>Archaea</taxon>
        <taxon>Methanobacteriati</taxon>
        <taxon>Methanobacteriota</taxon>
        <taxon>Stenosarchaea group</taxon>
        <taxon>Halobacteria</taxon>
        <taxon>Halobacteriales</taxon>
        <taxon>Natrialbaceae</taxon>
        <taxon>Natronobacterium</taxon>
    </lineage>
</organism>